<dbReference type="Proteomes" id="UP001255856">
    <property type="component" value="Unassembled WGS sequence"/>
</dbReference>
<keyword evidence="2 5" id="KW-0812">Transmembrane</keyword>
<feature type="transmembrane region" description="Helical" evidence="5">
    <location>
        <begin position="134"/>
        <end position="156"/>
    </location>
</feature>
<evidence type="ECO:0000313" key="8">
    <source>
        <dbReference type="Proteomes" id="UP001255856"/>
    </source>
</evidence>
<keyword evidence="8" id="KW-1185">Reference proteome</keyword>
<evidence type="ECO:0000256" key="6">
    <source>
        <dbReference type="SAM" id="MobiDB-lite"/>
    </source>
</evidence>
<keyword evidence="5" id="KW-0406">Ion transport</keyword>
<feature type="compositionally biased region" description="Low complexity" evidence="6">
    <location>
        <begin position="425"/>
        <end position="435"/>
    </location>
</feature>
<feature type="region of interest" description="Disordered" evidence="6">
    <location>
        <begin position="474"/>
        <end position="520"/>
    </location>
</feature>
<reference evidence="7" key="1">
    <citation type="submission" date="2021-01" db="EMBL/GenBank/DDBJ databases">
        <authorList>
            <person name="Eckstrom K.M.E."/>
        </authorList>
    </citation>
    <scope>NUCLEOTIDE SEQUENCE</scope>
    <source>
        <strain evidence="7">UVCC 0001</strain>
    </source>
</reference>
<dbReference type="PANTHER" id="PTHR12570:SF9">
    <property type="entry name" value="MAGNESIUM TRANSPORTER NIPA8-RELATED"/>
    <property type="match status" value="1"/>
</dbReference>
<evidence type="ECO:0000313" key="7">
    <source>
        <dbReference type="EMBL" id="KAK2077901.1"/>
    </source>
</evidence>
<comment type="similarity">
    <text evidence="5">Belongs to the NIPA (TC 2.A.7) family.</text>
</comment>
<feature type="region of interest" description="Disordered" evidence="6">
    <location>
        <begin position="410"/>
        <end position="435"/>
    </location>
</feature>
<evidence type="ECO:0000256" key="1">
    <source>
        <dbReference type="ARBA" id="ARBA00004141"/>
    </source>
</evidence>
<protein>
    <recommendedName>
        <fullName evidence="5">Probable magnesium transporter</fullName>
    </recommendedName>
</protein>
<feature type="region of interest" description="Disordered" evidence="6">
    <location>
        <begin position="449"/>
        <end position="468"/>
    </location>
</feature>
<proteinExistence type="inferred from homology"/>
<comment type="subcellular location">
    <subcellularLocation>
        <location evidence="5">Cell membrane</location>
        <topology evidence="5">Multi-pass membrane protein</topology>
    </subcellularLocation>
    <subcellularLocation>
        <location evidence="5">Early endosome</location>
    </subcellularLocation>
    <subcellularLocation>
        <location evidence="1">Membrane</location>
        <topology evidence="1">Multi-pass membrane protein</topology>
    </subcellularLocation>
</comment>
<dbReference type="GO" id="GO:0005886">
    <property type="term" value="C:plasma membrane"/>
    <property type="evidence" value="ECO:0007669"/>
    <property type="project" value="UniProtKB-SubCell"/>
</dbReference>
<keyword evidence="5" id="KW-0460">Magnesium</keyword>
<keyword evidence="3 5" id="KW-1133">Transmembrane helix</keyword>
<feature type="transmembrane region" description="Helical" evidence="5">
    <location>
        <begin position="237"/>
        <end position="257"/>
    </location>
</feature>
<evidence type="ECO:0000256" key="4">
    <source>
        <dbReference type="ARBA" id="ARBA00023136"/>
    </source>
</evidence>
<sequence>MTNWALGAGINVVGGITINLGAVRNLLRLGHTKALAAQEPRRDGWERSFCGRCLRRRPHPIWLLGLVLFLVGNVLNFASFAFAAQSLLAALAVVQLVSNVVFARVINGERAGRGHESPVLDAPALMRLYSAAPYIAYLCALVTVSLLAGALLWWGGRRAPAAPAWLPVAFAVNAAGFGTQSVVYGKSLALLLRATTHHHSQLGYWYTWLALALFAGAAAFWVARYSEAMRRFPVSTMMPLLMILWVLFSMLSGMVYFQARAQGLPALERQSNVHSSSGALDSPLSGKEKLETSEEEEEGLAGIPLAPQATDPSEPADSAAWPAHAKLQARKPAPLLLLQTNPLADWEGRPRSAHSGPARHQRLPTPGSGPALPAVTGGFVNPVYGQARWTPMTCRPSLWKACPPGARGALDLEAGPAPRSPGARSPILTSSSPGSSVLSPIFAIFSMPGTLGPTTPSGRGPASTRPLDRLSRLRVTTSSEAEAEEGLALDGPTLLVIPRNQETDAPRPSTWRSAASAPPS</sequence>
<dbReference type="AlphaFoldDB" id="A0AAD9IGD2"/>
<dbReference type="GO" id="GO:0005769">
    <property type="term" value="C:early endosome"/>
    <property type="evidence" value="ECO:0007669"/>
    <property type="project" value="UniProtKB-SubCell"/>
</dbReference>
<accession>A0AAD9IGD2</accession>
<comment type="function">
    <text evidence="5">Acts as a Mg(2+) transporter. Can also transport other divalent cations such as Fe(2+), Sr(2+), Ba(2+), Mn(2+) and Co(2+) but to a much less extent than Mg(2+).</text>
</comment>
<keyword evidence="5" id="KW-1003">Cell membrane</keyword>
<evidence type="ECO:0000256" key="2">
    <source>
        <dbReference type="ARBA" id="ARBA00022692"/>
    </source>
</evidence>
<dbReference type="EMBL" id="JASFZW010000005">
    <property type="protein sequence ID" value="KAK2077901.1"/>
    <property type="molecule type" value="Genomic_DNA"/>
</dbReference>
<comment type="caution">
    <text evidence="5">Lacks conserved residue(s) required for the propagation of feature annotation.</text>
</comment>
<dbReference type="InterPro" id="IPR008521">
    <property type="entry name" value="Mg_trans_NIPA"/>
</dbReference>
<dbReference type="GO" id="GO:0015095">
    <property type="term" value="F:magnesium ion transmembrane transporter activity"/>
    <property type="evidence" value="ECO:0007669"/>
    <property type="project" value="UniProtKB-UniRule"/>
</dbReference>
<gene>
    <name evidence="7" type="ORF">QBZ16_003769</name>
</gene>
<keyword evidence="5" id="KW-0967">Endosome</keyword>
<evidence type="ECO:0000256" key="5">
    <source>
        <dbReference type="RuleBase" id="RU363078"/>
    </source>
</evidence>
<keyword evidence="5" id="KW-0813">Transport</keyword>
<feature type="transmembrane region" description="Helical" evidence="5">
    <location>
        <begin position="205"/>
        <end position="225"/>
    </location>
</feature>
<name>A0AAD9IGD2_PROWI</name>
<feature type="region of interest" description="Disordered" evidence="6">
    <location>
        <begin position="274"/>
        <end position="322"/>
    </location>
</feature>
<feature type="region of interest" description="Disordered" evidence="6">
    <location>
        <begin position="346"/>
        <end position="372"/>
    </location>
</feature>
<dbReference type="PANTHER" id="PTHR12570">
    <property type="match status" value="1"/>
</dbReference>
<comment type="subunit">
    <text evidence="5">Homodimer.</text>
</comment>
<comment type="caution">
    <text evidence="7">The sequence shown here is derived from an EMBL/GenBank/DDBJ whole genome shotgun (WGS) entry which is preliminary data.</text>
</comment>
<keyword evidence="4 5" id="KW-0472">Membrane</keyword>
<evidence type="ECO:0000256" key="3">
    <source>
        <dbReference type="ARBA" id="ARBA00022989"/>
    </source>
</evidence>
<organism evidence="7 8">
    <name type="scientific">Prototheca wickerhamii</name>
    <dbReference type="NCBI Taxonomy" id="3111"/>
    <lineage>
        <taxon>Eukaryota</taxon>
        <taxon>Viridiplantae</taxon>
        <taxon>Chlorophyta</taxon>
        <taxon>core chlorophytes</taxon>
        <taxon>Trebouxiophyceae</taxon>
        <taxon>Chlorellales</taxon>
        <taxon>Chlorellaceae</taxon>
        <taxon>Prototheca</taxon>
    </lineage>
</organism>
<feature type="transmembrane region" description="Helical" evidence="5">
    <location>
        <begin position="162"/>
        <end position="184"/>
    </location>
</feature>
<feature type="transmembrane region" description="Helical" evidence="5">
    <location>
        <begin position="61"/>
        <end position="81"/>
    </location>
</feature>
<feature type="transmembrane region" description="Helical" evidence="5">
    <location>
        <begin position="6"/>
        <end position="27"/>
    </location>
</feature>